<dbReference type="Pfam" id="PF02811">
    <property type="entry name" value="PHP"/>
    <property type="match status" value="1"/>
</dbReference>
<dbReference type="InterPro" id="IPR052018">
    <property type="entry name" value="PHP_domain"/>
</dbReference>
<dbReference type="GO" id="GO:0004534">
    <property type="term" value="F:5'-3' RNA exonuclease activity"/>
    <property type="evidence" value="ECO:0007669"/>
    <property type="project" value="TreeGrafter"/>
</dbReference>
<dbReference type="Gene3D" id="1.10.150.650">
    <property type="match status" value="1"/>
</dbReference>
<dbReference type="AlphaFoldDB" id="A0AB33Z1A8"/>
<keyword evidence="3" id="KW-1185">Reference proteome</keyword>
<dbReference type="InterPro" id="IPR003141">
    <property type="entry name" value="Pol/His_phosphatase_N"/>
</dbReference>
<evidence type="ECO:0000313" key="2">
    <source>
        <dbReference type="EMBL" id="EPD13221.1"/>
    </source>
</evidence>
<protein>
    <submittedName>
        <fullName evidence="2">Phosphotransferase domain-containing protein</fullName>
    </submittedName>
</protein>
<accession>A0AB33Z1A8</accession>
<dbReference type="Proteomes" id="UP000015462">
    <property type="component" value="Unassembled WGS sequence"/>
</dbReference>
<evidence type="ECO:0000313" key="3">
    <source>
        <dbReference type="Proteomes" id="UP000015462"/>
    </source>
</evidence>
<feature type="domain" description="Polymerase/histidinol phosphatase N-terminal" evidence="1">
    <location>
        <begin position="4"/>
        <end position="68"/>
    </location>
</feature>
<evidence type="ECO:0000259" key="1">
    <source>
        <dbReference type="SMART" id="SM00481"/>
    </source>
</evidence>
<proteinExistence type="predicted"/>
<gene>
    <name evidence="2" type="ORF">L196_06250</name>
</gene>
<dbReference type="Gene3D" id="3.20.20.140">
    <property type="entry name" value="Metal-dependent hydrolases"/>
    <property type="match status" value="1"/>
</dbReference>
<dbReference type="SUPFAM" id="SSF89550">
    <property type="entry name" value="PHP domain-like"/>
    <property type="match status" value="1"/>
</dbReference>
<dbReference type="InterPro" id="IPR004013">
    <property type="entry name" value="PHP_dom"/>
</dbReference>
<comment type="caution">
    <text evidence="2">The sequence shown here is derived from an EMBL/GenBank/DDBJ whole genome shotgun (WGS) entry which is preliminary data.</text>
</comment>
<dbReference type="SMART" id="SM00481">
    <property type="entry name" value="POLIIIAc"/>
    <property type="match status" value="1"/>
</dbReference>
<reference evidence="2 3" key="1">
    <citation type="journal article" date="2013" name="Genome Announc.">
        <title>Genome Sequence of the Pyrene- and Fluoranthene-Degrading Bacterium Cycloclasticus sp. Strain PY97M.</title>
        <authorList>
            <person name="Cui Z."/>
            <person name="Xu G."/>
            <person name="Li Q."/>
            <person name="Gao W."/>
            <person name="Zheng L."/>
        </authorList>
    </citation>
    <scope>NUCLEOTIDE SEQUENCE [LARGE SCALE GENOMIC DNA]</scope>
    <source>
        <strain evidence="2 3">PY97M</strain>
    </source>
</reference>
<dbReference type="GO" id="GO:0035312">
    <property type="term" value="F:5'-3' DNA exonuclease activity"/>
    <property type="evidence" value="ECO:0007669"/>
    <property type="project" value="TreeGrafter"/>
</dbReference>
<name>A0AB33Z1A8_9GAMM</name>
<dbReference type="EMBL" id="ASHL01000004">
    <property type="protein sequence ID" value="EPD13221.1"/>
    <property type="molecule type" value="Genomic_DNA"/>
</dbReference>
<organism evidence="2 3">
    <name type="scientific">Cycloclasticus pugetii</name>
    <dbReference type="NCBI Taxonomy" id="34068"/>
    <lineage>
        <taxon>Bacteria</taxon>
        <taxon>Pseudomonadati</taxon>
        <taxon>Pseudomonadota</taxon>
        <taxon>Gammaproteobacteria</taxon>
        <taxon>Thiotrichales</taxon>
        <taxon>Piscirickettsiaceae</taxon>
        <taxon>Cycloclasticus</taxon>
    </lineage>
</organism>
<dbReference type="InterPro" id="IPR016195">
    <property type="entry name" value="Pol/histidinol_Pase-like"/>
</dbReference>
<dbReference type="RefSeq" id="WP_016390356.1">
    <property type="nucleotide sequence ID" value="NZ_FQZJ01000003.1"/>
</dbReference>
<sequence>MKKIDLHSHTLISDGTLTPNDLVERAKAKGVEMLAITDHDTVDAYEQLSPASYDGLKIIPGVELSTQWRGVGVHVVGLNLSLDSASIKEGVAQQEKARADRAQIIAKRLTKLVGPIDFNRVSEIANHSQIGRPHFAQHLVELGVVKNISTAFKKYLGDGKPGDVKQCWAELPNIIGWIVKAGGVAVLAHPLKYKMTWTKRSALLDDFIAAGGRGMEVVSGQQSKQETDRLARLCVEKGLLASCGSDFHQSSQWSDIGAMSAFPTVCKPIWLDW</sequence>
<dbReference type="PANTHER" id="PTHR42924:SF3">
    <property type="entry name" value="POLYMERASE_HISTIDINOL PHOSPHATASE N-TERMINAL DOMAIN-CONTAINING PROTEIN"/>
    <property type="match status" value="1"/>
</dbReference>
<dbReference type="PANTHER" id="PTHR42924">
    <property type="entry name" value="EXONUCLEASE"/>
    <property type="match status" value="1"/>
</dbReference>
<dbReference type="CDD" id="cd07438">
    <property type="entry name" value="PHP_HisPPase_AMP"/>
    <property type="match status" value="1"/>
</dbReference>